<evidence type="ECO:0000313" key="2">
    <source>
        <dbReference type="Proteomes" id="UP000475385"/>
    </source>
</evidence>
<organism evidence="1 2">
    <name type="scientific">Falsiroseomonas algicola</name>
    <dbReference type="NCBI Taxonomy" id="2716930"/>
    <lineage>
        <taxon>Bacteria</taxon>
        <taxon>Pseudomonadati</taxon>
        <taxon>Pseudomonadota</taxon>
        <taxon>Alphaproteobacteria</taxon>
        <taxon>Acetobacterales</taxon>
        <taxon>Roseomonadaceae</taxon>
        <taxon>Falsiroseomonas</taxon>
    </lineage>
</organism>
<reference evidence="1 2" key="1">
    <citation type="submission" date="2020-03" db="EMBL/GenBank/DDBJ databases">
        <title>Roseomonas stagni sp. nov., isolated from pond water in Japan.</title>
        <authorList>
            <person name="Furuhata K."/>
            <person name="Miyamoto H."/>
            <person name="Goto K."/>
        </authorList>
    </citation>
    <scope>NUCLEOTIDE SEQUENCE [LARGE SCALE GENOMIC DNA]</scope>
    <source>
        <strain evidence="1 2">PeD5</strain>
    </source>
</reference>
<keyword evidence="2" id="KW-1185">Reference proteome</keyword>
<gene>
    <name evidence="1" type="ORF">G3576_03410</name>
</gene>
<name>A0A6M1LFT6_9PROT</name>
<dbReference type="Proteomes" id="UP000475385">
    <property type="component" value="Unassembled WGS sequence"/>
</dbReference>
<accession>A0A6M1LFT6</accession>
<protein>
    <submittedName>
        <fullName evidence="1">Uncharacterized protein</fullName>
    </submittedName>
</protein>
<comment type="caution">
    <text evidence="1">The sequence shown here is derived from an EMBL/GenBank/DDBJ whole genome shotgun (WGS) entry which is preliminary data.</text>
</comment>
<evidence type="ECO:0000313" key="1">
    <source>
        <dbReference type="EMBL" id="NGM19047.1"/>
    </source>
</evidence>
<dbReference type="EMBL" id="JAAIKB010000001">
    <property type="protein sequence ID" value="NGM19047.1"/>
    <property type="molecule type" value="Genomic_DNA"/>
</dbReference>
<sequence>MPQFAATIRHVAEGVKGFTINAAVKNIEGWEETLGKVETPGAKGIVRDLERLKKLITSDDIDGDAVKKLVAKLGEETVTMAGRAEGAKAERIKELGEALNSASK</sequence>
<proteinExistence type="predicted"/>
<dbReference type="RefSeq" id="WP_164692894.1">
    <property type="nucleotide sequence ID" value="NZ_JAAIKB010000001.1"/>
</dbReference>
<dbReference type="AlphaFoldDB" id="A0A6M1LFT6"/>